<organism evidence="2 3">
    <name type="scientific">Roseospira marina</name>
    <dbReference type="NCBI Taxonomy" id="140057"/>
    <lineage>
        <taxon>Bacteria</taxon>
        <taxon>Pseudomonadati</taxon>
        <taxon>Pseudomonadota</taxon>
        <taxon>Alphaproteobacteria</taxon>
        <taxon>Rhodospirillales</taxon>
        <taxon>Rhodospirillaceae</taxon>
        <taxon>Roseospira</taxon>
    </lineage>
</organism>
<dbReference type="OrthoDB" id="5625143at2"/>
<dbReference type="Proteomes" id="UP000324065">
    <property type="component" value="Unassembled WGS sequence"/>
</dbReference>
<sequence length="345" mass="36704">MWCRSSWRPWGRANPHNARLRGLECPHSNREALVSAQSLRARCPTVNPSNQRRERVRTKWFRVCQSGKTIDGREITPQQIDEMAETYNPRTYGARVFVEHFRSILPDSPLSALGDVLALRAETDSATGARVLFAQVDATDRLVTLAQNRDKSYWSIEMAPNMAGSGKAYMVGLSVTDTPASLGTDLIKLSASAGTLPEPMRDHLFSEAVEHTGPLAEDAPDTGFVERIRQLLSGEGRKTDARLTGLESAITELAGAVGTLTTFASGSPAPAAVPPTQPPATAAGASSTSAPGQTSPAAPSDDRAPMDALGARFDQLLETLSHIPATAGRPLSAGGTSTASLKTDC</sequence>
<dbReference type="AlphaFoldDB" id="A0A5M6I6Q3"/>
<dbReference type="Pfam" id="PF05929">
    <property type="entry name" value="Phage_GPO"/>
    <property type="match status" value="1"/>
</dbReference>
<evidence type="ECO:0000313" key="3">
    <source>
        <dbReference type="Proteomes" id="UP000324065"/>
    </source>
</evidence>
<feature type="region of interest" description="Disordered" evidence="1">
    <location>
        <begin position="266"/>
        <end position="306"/>
    </location>
</feature>
<proteinExistence type="predicted"/>
<feature type="compositionally biased region" description="Low complexity" evidence="1">
    <location>
        <begin position="279"/>
        <end position="299"/>
    </location>
</feature>
<comment type="caution">
    <text evidence="2">The sequence shown here is derived from an EMBL/GenBank/DDBJ whole genome shotgun (WGS) entry which is preliminary data.</text>
</comment>
<gene>
    <name evidence="2" type="ORF">F1188_19240</name>
</gene>
<dbReference type="EMBL" id="VWPJ01000031">
    <property type="protein sequence ID" value="KAA5603793.1"/>
    <property type="molecule type" value="Genomic_DNA"/>
</dbReference>
<feature type="region of interest" description="Disordered" evidence="1">
    <location>
        <begin position="326"/>
        <end position="345"/>
    </location>
</feature>
<accession>A0A5M6I6Q3</accession>
<feature type="compositionally biased region" description="Polar residues" evidence="1">
    <location>
        <begin position="334"/>
        <end position="345"/>
    </location>
</feature>
<reference evidence="2 3" key="1">
    <citation type="submission" date="2019-09" db="EMBL/GenBank/DDBJ databases">
        <title>Genome sequence of Roseospira marina, one of the more divergent members of the non-sulfur purple photosynthetic bacterial family, the Rhodospirillaceae.</title>
        <authorList>
            <person name="Meyer T."/>
            <person name="Kyndt J."/>
        </authorList>
    </citation>
    <scope>NUCLEOTIDE SEQUENCE [LARGE SCALE GENOMIC DNA]</scope>
    <source>
        <strain evidence="2 3">DSM 15113</strain>
    </source>
</reference>
<protein>
    <submittedName>
        <fullName evidence="2">GPO family capsid scaffolding protein</fullName>
    </submittedName>
</protein>
<evidence type="ECO:0000256" key="1">
    <source>
        <dbReference type="SAM" id="MobiDB-lite"/>
    </source>
</evidence>
<name>A0A5M6I6Q3_9PROT</name>
<evidence type="ECO:0000313" key="2">
    <source>
        <dbReference type="EMBL" id="KAA5603793.1"/>
    </source>
</evidence>
<dbReference type="InterPro" id="IPR009228">
    <property type="entry name" value="Capsid_scaffold_GpO"/>
</dbReference>
<keyword evidence="3" id="KW-1185">Reference proteome</keyword>